<protein>
    <submittedName>
        <fullName evidence="2">Uncharacterized protein</fullName>
    </submittedName>
</protein>
<keyword evidence="3" id="KW-1185">Reference proteome</keyword>
<reference evidence="2 3" key="1">
    <citation type="journal article" date="2016" name="Mol. Biol. Evol.">
        <title>Comparative Genomics of Early-Diverging Mushroom-Forming Fungi Provides Insights into the Origins of Lignocellulose Decay Capabilities.</title>
        <authorList>
            <person name="Nagy L.G."/>
            <person name="Riley R."/>
            <person name="Tritt A."/>
            <person name="Adam C."/>
            <person name="Daum C."/>
            <person name="Floudas D."/>
            <person name="Sun H."/>
            <person name="Yadav J.S."/>
            <person name="Pangilinan J."/>
            <person name="Larsson K.H."/>
            <person name="Matsuura K."/>
            <person name="Barry K."/>
            <person name="Labutti K."/>
            <person name="Kuo R."/>
            <person name="Ohm R.A."/>
            <person name="Bhattacharya S.S."/>
            <person name="Shirouzu T."/>
            <person name="Yoshinaga Y."/>
            <person name="Martin F.M."/>
            <person name="Grigoriev I.V."/>
            <person name="Hibbett D.S."/>
        </authorList>
    </citation>
    <scope>NUCLEOTIDE SEQUENCE [LARGE SCALE GENOMIC DNA]</scope>
    <source>
        <strain evidence="2 3">HHB9708</strain>
    </source>
</reference>
<dbReference type="AlphaFoldDB" id="A0A164MH38"/>
<gene>
    <name evidence="2" type="ORF">SISNIDRAFT_553495</name>
</gene>
<evidence type="ECO:0000256" key="1">
    <source>
        <dbReference type="SAM" id="MobiDB-lite"/>
    </source>
</evidence>
<organism evidence="2 3">
    <name type="scientific">Sistotremastrum niveocremeum HHB9708</name>
    <dbReference type="NCBI Taxonomy" id="1314777"/>
    <lineage>
        <taxon>Eukaryota</taxon>
        <taxon>Fungi</taxon>
        <taxon>Dikarya</taxon>
        <taxon>Basidiomycota</taxon>
        <taxon>Agaricomycotina</taxon>
        <taxon>Agaricomycetes</taxon>
        <taxon>Sistotremastrales</taxon>
        <taxon>Sistotremastraceae</taxon>
        <taxon>Sertulicium</taxon>
        <taxon>Sertulicium niveocremeum</taxon>
    </lineage>
</organism>
<sequence>MLSNTQELILASSHDLLAAYILYLDVPECLDLEMPLDNPLKWVDEETFGGFLNLVWNQEQAAGPNVPILPPARPATPNMSNTSHPIIDLCSPAIPDASDNHAFAAASFAQAIDISSDESDDDSAVKGKGKKVDDKPGYINAKIYVTLKEDVEEVIHLNRVPQRWPVPTKSTAYVIDIDLDGRKPTKGGIAMKPDAFIKSEDPDSWGGGTNGSDSDPRNVLILDNLPCRRSQHNCQGADICEYFDSDLIQNYERTSNDDLSTVRNIFHHHLTANERDAATILGQTASFFRITRAKSCPCSKDALIVLKIRANGPDLNGKRMHIGCSRDKGPSAVAHYHTLIPKEIDENILSELWHDEVVSGDEWRDYTEPCATLLHPRHGRQKKCKHIHFHEGRLVIGDLVNRRCPASRVMYTPIDPTFKKCVVIFRGKHNHPPFPNEKVTFDALEDLRKCVDLFGECGATGGKMDANHNLSDNEASSTIAALGQPLNVKHVSLRSNRKIQTEVRKLKQNNSPVGVQWEGVVHSYQQELGLPASERYIRHLSMDGARKLLVTANADLARLVHQVKFICCDYTFKRLRSDLNEWEVTLMNERTHERVTISRIYCNQATTEAFKRVWEEFFAAIENATGQKLLMLPFHGEGKLRAIICDAEPAQAKGLGLVLARLNDPQISGINETDPDILLTYIFKVCVQHYDRGLLKLAAGGRSLVDYLKTFRSLEHPGDFQAFAKFCHESPLVAVRDWYNNKTMYPWYLPALNRNLSRMTAEAWMSTPDSTNLVESAHPAANQATGTGLGLLDAIKSARKYDFEVAASIAAAEQSMILRNTLNDTASRLSRRVGRAATRANKDEARREIINRIEETNKALEESTQISRAEVEKRKEIQEKQKGLRTLYKSIPSSQPIVPRSSQRSVRPHLQIPVPHAQNRTPIPQPTYPAPHPPSFWPSAYPFTDFHHHAYTVAANSSEDVVPNVPEFVQGSSRGIGGNGGNGGDAAGAGVNPYTPPNYGHGYHYN</sequence>
<evidence type="ECO:0000313" key="3">
    <source>
        <dbReference type="Proteomes" id="UP000076722"/>
    </source>
</evidence>
<dbReference type="OrthoDB" id="2990096at2759"/>
<proteinExistence type="predicted"/>
<feature type="compositionally biased region" description="Gly residues" evidence="1">
    <location>
        <begin position="974"/>
        <end position="987"/>
    </location>
</feature>
<dbReference type="Proteomes" id="UP000076722">
    <property type="component" value="Unassembled WGS sequence"/>
</dbReference>
<name>A0A164MH38_9AGAM</name>
<accession>A0A164MH38</accession>
<dbReference type="EMBL" id="KV419472">
    <property type="protein sequence ID" value="KZS86704.1"/>
    <property type="molecule type" value="Genomic_DNA"/>
</dbReference>
<feature type="region of interest" description="Disordered" evidence="1">
    <location>
        <begin position="972"/>
        <end position="1006"/>
    </location>
</feature>
<evidence type="ECO:0000313" key="2">
    <source>
        <dbReference type="EMBL" id="KZS86704.1"/>
    </source>
</evidence>